<dbReference type="InterPro" id="IPR006578">
    <property type="entry name" value="MADF-dom"/>
</dbReference>
<organism evidence="2 3">
    <name type="scientific">Exocentrus adspersus</name>
    <dbReference type="NCBI Taxonomy" id="1586481"/>
    <lineage>
        <taxon>Eukaryota</taxon>
        <taxon>Metazoa</taxon>
        <taxon>Ecdysozoa</taxon>
        <taxon>Arthropoda</taxon>
        <taxon>Hexapoda</taxon>
        <taxon>Insecta</taxon>
        <taxon>Pterygota</taxon>
        <taxon>Neoptera</taxon>
        <taxon>Endopterygota</taxon>
        <taxon>Coleoptera</taxon>
        <taxon>Polyphaga</taxon>
        <taxon>Cucujiformia</taxon>
        <taxon>Chrysomeloidea</taxon>
        <taxon>Cerambycidae</taxon>
        <taxon>Lamiinae</taxon>
        <taxon>Acanthocinini</taxon>
        <taxon>Exocentrus</taxon>
    </lineage>
</organism>
<dbReference type="Pfam" id="PF10545">
    <property type="entry name" value="MADF_DNA_bdg"/>
    <property type="match status" value="1"/>
</dbReference>
<dbReference type="PANTHER" id="PTHR21505:SF8">
    <property type="entry name" value="DPT-YFP REPRESSOR BY OVEREXPRESSION, ISOFORM D-RELATED"/>
    <property type="match status" value="1"/>
</dbReference>
<keyword evidence="3" id="KW-1185">Reference proteome</keyword>
<accession>A0AAV8WDA7</accession>
<dbReference type="AlphaFoldDB" id="A0AAV8WDA7"/>
<dbReference type="Proteomes" id="UP001159042">
    <property type="component" value="Unassembled WGS sequence"/>
</dbReference>
<dbReference type="PROSITE" id="PS51029">
    <property type="entry name" value="MADF"/>
    <property type="match status" value="1"/>
</dbReference>
<gene>
    <name evidence="2" type="ORF">NQ315_000744</name>
</gene>
<comment type="caution">
    <text evidence="2">The sequence shown here is derived from an EMBL/GenBank/DDBJ whole genome shotgun (WGS) entry which is preliminary data.</text>
</comment>
<dbReference type="PANTHER" id="PTHR21505">
    <property type="entry name" value="MADF DOMAIN-CONTAINING PROTEIN-RELATED"/>
    <property type="match status" value="1"/>
</dbReference>
<sequence length="256" mass="29784">MFTLFGLKLWPTIVSITKKFISEFLELYKSHPTLWDLSSPDYNDRDKKRYAYIEMVEKLRELEPECTKEDVVRKINSLRSAFRREYRKVKQMKACGKTHKPSLWYYDLLSFTINTKSEGNTVFELVQNLKNETVTDIIDDRTDSRSETSPDTLNMISFKEEEDPFMEDLDDLETDDVNVMNREDPVRNNNGFKVSDEFDAVGFNVASKLRNMDKNQKIIAERIIAETLFQGQMGTLTVNTSPNDFVPIVPLNTKSS</sequence>
<dbReference type="EMBL" id="JANEYG010000002">
    <property type="protein sequence ID" value="KAJ8924594.1"/>
    <property type="molecule type" value="Genomic_DNA"/>
</dbReference>
<feature type="domain" description="MADF" evidence="1">
    <location>
        <begin position="23"/>
        <end position="117"/>
    </location>
</feature>
<name>A0AAV8WDA7_9CUCU</name>
<evidence type="ECO:0000313" key="3">
    <source>
        <dbReference type="Proteomes" id="UP001159042"/>
    </source>
</evidence>
<protein>
    <recommendedName>
        <fullName evidence="1">MADF domain-containing protein</fullName>
    </recommendedName>
</protein>
<evidence type="ECO:0000259" key="1">
    <source>
        <dbReference type="PROSITE" id="PS51029"/>
    </source>
</evidence>
<evidence type="ECO:0000313" key="2">
    <source>
        <dbReference type="EMBL" id="KAJ8924594.1"/>
    </source>
</evidence>
<dbReference type="SMART" id="SM00595">
    <property type="entry name" value="MADF"/>
    <property type="match status" value="1"/>
</dbReference>
<proteinExistence type="predicted"/>
<reference evidence="2 3" key="1">
    <citation type="journal article" date="2023" name="Insect Mol. Biol.">
        <title>Genome sequencing provides insights into the evolution of gene families encoding plant cell wall-degrading enzymes in longhorned beetles.</title>
        <authorList>
            <person name="Shin N.R."/>
            <person name="Okamura Y."/>
            <person name="Kirsch R."/>
            <person name="Pauchet Y."/>
        </authorList>
    </citation>
    <scope>NUCLEOTIDE SEQUENCE [LARGE SCALE GENOMIC DNA]</scope>
    <source>
        <strain evidence="2">EAD_L_NR</strain>
    </source>
</reference>